<dbReference type="RefSeq" id="WP_349229973.1">
    <property type="nucleotide sequence ID" value="NZ_JBBMFJ010000027.1"/>
</dbReference>
<dbReference type="InterPro" id="IPR003673">
    <property type="entry name" value="CoA-Trfase_fam_III"/>
</dbReference>
<dbReference type="PANTHER" id="PTHR48228">
    <property type="entry name" value="SUCCINYL-COA--D-CITRAMALATE COA-TRANSFERASE"/>
    <property type="match status" value="1"/>
</dbReference>
<dbReference type="PANTHER" id="PTHR48228:SF2">
    <property type="entry name" value="E-CINNAMOYL-COA:R-PHENYLLACTATE COA TRANSFERASE LARGE SUBUNIT"/>
    <property type="match status" value="1"/>
</dbReference>
<evidence type="ECO:0000313" key="1">
    <source>
        <dbReference type="EMBL" id="MEQ2563897.1"/>
    </source>
</evidence>
<dbReference type="GO" id="GO:0016740">
    <property type="term" value="F:transferase activity"/>
    <property type="evidence" value="ECO:0007669"/>
    <property type="project" value="UniProtKB-KW"/>
</dbReference>
<dbReference type="Gene3D" id="3.30.1540.10">
    <property type="entry name" value="formyl-coa transferase, domain 3"/>
    <property type="match status" value="1"/>
</dbReference>
<organism evidence="1 2">
    <name type="scientific">Ventrimonas faecis</name>
    <dbReference type="NCBI Taxonomy" id="3133170"/>
    <lineage>
        <taxon>Bacteria</taxon>
        <taxon>Bacillati</taxon>
        <taxon>Bacillota</taxon>
        <taxon>Clostridia</taxon>
        <taxon>Lachnospirales</taxon>
        <taxon>Lachnospiraceae</taxon>
        <taxon>Ventrimonas</taxon>
    </lineage>
</organism>
<reference evidence="1 2" key="1">
    <citation type="submission" date="2024-03" db="EMBL/GenBank/DDBJ databases">
        <title>Human intestinal bacterial collection.</title>
        <authorList>
            <person name="Pauvert C."/>
            <person name="Hitch T.C.A."/>
            <person name="Clavel T."/>
        </authorList>
    </citation>
    <scope>NUCLEOTIDE SEQUENCE [LARGE SCALE GENOMIC DNA]</scope>
    <source>
        <strain evidence="1 2">CLA-AP-H27</strain>
    </source>
</reference>
<keyword evidence="1" id="KW-0808">Transferase</keyword>
<dbReference type="Pfam" id="PF02515">
    <property type="entry name" value="CoA_transf_3"/>
    <property type="match status" value="1"/>
</dbReference>
<dbReference type="Proteomes" id="UP001437460">
    <property type="component" value="Unassembled WGS sequence"/>
</dbReference>
<sequence>MGPLEGIRVLDLSNFLAASTAGRIMAEWGADVIKIEPPQGDTYRNNGPYMGIPIYERGVVGNPSYDNENGNKRWVALNLKSEKGKEALFKLLDTADVLLTNYRPGALKKLGISYEDLKERYPGLVYGMILGYGPKGPAKDKPGFDYTAFYARSGLMADAAPRGQDLLNTVAGLGDHFAATALIAGVNAALVKRGNTGKGDLVQASLFQAGCFALSSGFLSAYSGKAWPRTRFEPNNSTSNTYKCKDGDWFYLAGTAYDKQWADIATNVLERPDMADDPRFVTRKAVEDTGSMETQVKMMDEIFATKTYEEWAKIMTENDVAFEKAQHFTELVKDPQALENEYIFYHTYGNEKEAPFAHAPATIASNEWPEFAPAKLTGSDTKAVLKEAGYSEEELQAMVEAGDISEAVITVK</sequence>
<dbReference type="SUPFAM" id="SSF89796">
    <property type="entry name" value="CoA-transferase family III (CaiB/BaiF)"/>
    <property type="match status" value="1"/>
</dbReference>
<dbReference type="EC" id="2.8.3.-" evidence="1"/>
<gene>
    <name evidence="1" type="ORF">WMO41_12115</name>
</gene>
<dbReference type="InterPro" id="IPR023606">
    <property type="entry name" value="CoA-Trfase_III_dom_1_sf"/>
</dbReference>
<dbReference type="EMBL" id="JBBMFJ010000027">
    <property type="protein sequence ID" value="MEQ2563897.1"/>
    <property type="molecule type" value="Genomic_DNA"/>
</dbReference>
<dbReference type="InterPro" id="IPR044855">
    <property type="entry name" value="CoA-Trfase_III_dom3_sf"/>
</dbReference>
<protein>
    <submittedName>
        <fullName evidence="1">CoA transferase</fullName>
        <ecNumber evidence="1">2.8.3.-</ecNumber>
    </submittedName>
</protein>
<keyword evidence="2" id="KW-1185">Reference proteome</keyword>
<dbReference type="Gene3D" id="3.40.50.10540">
    <property type="entry name" value="Crotonobetainyl-coa:carnitine coa-transferase, domain 1"/>
    <property type="match status" value="1"/>
</dbReference>
<name>A0ABV1HPZ3_9FIRM</name>
<dbReference type="InterPro" id="IPR050509">
    <property type="entry name" value="CoA-transferase_III"/>
</dbReference>
<evidence type="ECO:0000313" key="2">
    <source>
        <dbReference type="Proteomes" id="UP001437460"/>
    </source>
</evidence>
<comment type="caution">
    <text evidence="1">The sequence shown here is derived from an EMBL/GenBank/DDBJ whole genome shotgun (WGS) entry which is preliminary data.</text>
</comment>
<proteinExistence type="predicted"/>
<accession>A0ABV1HPZ3</accession>